<organism evidence="4 5">
    <name type="scientific">Brassica rapa subsp. trilocularis</name>
    <dbReference type="NCBI Taxonomy" id="1813537"/>
    <lineage>
        <taxon>Eukaryota</taxon>
        <taxon>Viridiplantae</taxon>
        <taxon>Streptophyta</taxon>
        <taxon>Embryophyta</taxon>
        <taxon>Tracheophyta</taxon>
        <taxon>Spermatophyta</taxon>
        <taxon>Magnoliopsida</taxon>
        <taxon>eudicotyledons</taxon>
        <taxon>Gunneridae</taxon>
        <taxon>Pentapetalae</taxon>
        <taxon>rosids</taxon>
        <taxon>malvids</taxon>
        <taxon>Brassicales</taxon>
        <taxon>Brassicaceae</taxon>
        <taxon>Brassiceae</taxon>
        <taxon>Brassica</taxon>
    </lineage>
</organism>
<keyword evidence="1" id="KW-0808">Transferase</keyword>
<evidence type="ECO:0000313" key="4">
    <source>
        <dbReference type="EMBL" id="KAG5394726.1"/>
    </source>
</evidence>
<evidence type="ECO:0008006" key="6">
    <source>
        <dbReference type="Google" id="ProtNLM"/>
    </source>
</evidence>
<keyword evidence="2" id="KW-0012">Acyltransferase</keyword>
<dbReference type="InterPro" id="IPR023213">
    <property type="entry name" value="CAT-like_dom_sf"/>
</dbReference>
<dbReference type="Pfam" id="PF02458">
    <property type="entry name" value="Transferase"/>
    <property type="match status" value="2"/>
</dbReference>
<dbReference type="SUPFAM" id="SSF52777">
    <property type="entry name" value="CoA-dependent acyltransferases"/>
    <property type="match status" value="2"/>
</dbReference>
<dbReference type="PANTHER" id="PTHR31625">
    <property type="match status" value="1"/>
</dbReference>
<dbReference type="EMBL" id="JADBGQ010000006">
    <property type="protein sequence ID" value="KAG5394726.1"/>
    <property type="molecule type" value="Genomic_DNA"/>
</dbReference>
<dbReference type="InterPro" id="IPR051504">
    <property type="entry name" value="Plant_metabolite_acyltrans"/>
</dbReference>
<proteinExistence type="predicted"/>
<feature type="coiled-coil region" evidence="3">
    <location>
        <begin position="687"/>
        <end position="718"/>
    </location>
</feature>
<dbReference type="Proteomes" id="UP000823674">
    <property type="component" value="Chromosome A06"/>
</dbReference>
<protein>
    <recommendedName>
        <fullName evidence="6">BAHD acyltransferase</fullName>
    </recommendedName>
</protein>
<reference evidence="4 5" key="1">
    <citation type="submission" date="2021-03" db="EMBL/GenBank/DDBJ databases">
        <authorList>
            <person name="King G.J."/>
            <person name="Bancroft I."/>
            <person name="Baten A."/>
            <person name="Bloomfield J."/>
            <person name="Borpatragohain P."/>
            <person name="He Z."/>
            <person name="Irish N."/>
            <person name="Irwin J."/>
            <person name="Liu K."/>
            <person name="Mauleon R.P."/>
            <person name="Moore J."/>
            <person name="Morris R."/>
            <person name="Ostergaard L."/>
            <person name="Wang B."/>
            <person name="Wells R."/>
        </authorList>
    </citation>
    <scope>NUCLEOTIDE SEQUENCE [LARGE SCALE GENOMIC DNA]</scope>
    <source>
        <strain evidence="4">R-o-18</strain>
        <tissue evidence="4">Leaf</tissue>
    </source>
</reference>
<evidence type="ECO:0000256" key="1">
    <source>
        <dbReference type="ARBA" id="ARBA00022679"/>
    </source>
</evidence>
<evidence type="ECO:0000256" key="3">
    <source>
        <dbReference type="SAM" id="Coils"/>
    </source>
</evidence>
<comment type="caution">
    <text evidence="4">The sequence shown here is derived from an EMBL/GenBank/DDBJ whole genome shotgun (WGS) entry which is preliminary data.</text>
</comment>
<accession>A0ABQ7M7E6</accession>
<name>A0ABQ7M7E6_BRACM</name>
<keyword evidence="3" id="KW-0175">Coiled coil</keyword>
<keyword evidence="5" id="KW-1185">Reference proteome</keyword>
<gene>
    <name evidence="4" type="primary">A06p048120.1_BraROA</name>
    <name evidence="4" type="ORF">IGI04_024689</name>
</gene>
<dbReference type="Gene3D" id="3.30.559.10">
    <property type="entry name" value="Chloramphenicol acetyltransferase-like domain"/>
    <property type="match status" value="4"/>
</dbReference>
<sequence length="903" mass="100701">MATITVTKISRVNPATNSSHDTTNSLVLPLTFFDLRWVKFHPTERVIFYKLDKDNSSRESFHSLILPKLELSLSAVLRHYLPLAGRLRWDPQDPKPHIVVVPNDSVKLIVAESDADFSIISWKGLRPETEIRSLVPEFPVACDSPSVLALQVTLFPNQGFCIGVAAHHSVMDGKTVVRFIKSWAHLCNHETMSLPESLTPFLDRTVINVPASLDAKILEILLYFSEEKEDVRSLKLPPMEKISPEVVRITLELTPENIEKLRERAKKESTRSQLHLSMFVVANAYLWTCLVKTRGGEVDRPVRFMYAADFRNRLDQPVPETYFGNCVFPLGCYGYKAGGFMGEDGFVNSVEIISDSVKGIASNNIEALCELYVDGTKRVKPGTQSGSVAGSNRFGLYTADFGWGKPVNSEIVSIDRNEAFSMSERRDGPGGVEIGLCLKKCEMNLSPMALNVTKISQISPLADSSRENPYILPLTFFDLRWLNFMPNEQVIFYKLHDSSHDSFYSVILPRLEQSLSIVLGYYLPLAGHLTWNPQDPKPCIVVLPNDTVSLIVAESEDADFSSVSGKGLRPANEIRPLVPELPVSGDSPSLLALQVTLFPNQGFSIGIVSHHVFVDAITALMFIKSWAHICKHGATTLPEDITPVLDRTAINVSAGLEERMLELVPHLSQDKDNARTLKLPPTKEVSAEVYRLKLDLTLENVEKLKERAKNESKRSHLELHLSTYVVVNAYIWTCLVKARGGDVERPVAYEYAPDFRNRLGPSVRGTYSGACVFPICCLGYKAKHFLGEDGFINAVEIISDSVKRLGSQGIEVFFDMYADKTKNIEKGTDLWAASGSNRFSIYGSDFGWGRPVNSEVVSYDQSQIFCMSEMRDGTAGVEIGLCLKKDEMDILVSLFKNGLENNE</sequence>
<evidence type="ECO:0000256" key="2">
    <source>
        <dbReference type="ARBA" id="ARBA00023315"/>
    </source>
</evidence>
<evidence type="ECO:0000313" key="5">
    <source>
        <dbReference type="Proteomes" id="UP000823674"/>
    </source>
</evidence>